<dbReference type="PRINTS" id="PR00046">
    <property type="entry name" value="SIGMA70FCT"/>
</dbReference>
<dbReference type="Pfam" id="PF04545">
    <property type="entry name" value="Sigma70_r4"/>
    <property type="match status" value="1"/>
</dbReference>
<dbReference type="NCBIfam" id="TIGR02937">
    <property type="entry name" value="sigma70-ECF"/>
    <property type="match status" value="1"/>
</dbReference>
<evidence type="ECO:0000313" key="9">
    <source>
        <dbReference type="EMBL" id="CAB4836301.1"/>
    </source>
</evidence>
<dbReference type="GO" id="GO:0006352">
    <property type="term" value="P:DNA-templated transcription initiation"/>
    <property type="evidence" value="ECO:0007669"/>
    <property type="project" value="InterPro"/>
</dbReference>
<feature type="domain" description="RNA polymerase sigma-70 region 3" evidence="5">
    <location>
        <begin position="93"/>
        <end position="168"/>
    </location>
</feature>
<dbReference type="PANTHER" id="PTHR30385:SF7">
    <property type="entry name" value="RNA POLYMERASE SIGMA FACTOR FLIA"/>
    <property type="match status" value="1"/>
</dbReference>
<dbReference type="Gene3D" id="1.10.1740.10">
    <property type="match status" value="1"/>
</dbReference>
<dbReference type="GO" id="GO:0016987">
    <property type="term" value="F:sigma factor activity"/>
    <property type="evidence" value="ECO:0007669"/>
    <property type="project" value="UniProtKB-KW"/>
</dbReference>
<reference evidence="9" key="1">
    <citation type="submission" date="2020-05" db="EMBL/GenBank/DDBJ databases">
        <authorList>
            <person name="Chiriac C."/>
            <person name="Salcher M."/>
            <person name="Ghai R."/>
            <person name="Kavagutti S V."/>
        </authorList>
    </citation>
    <scope>NUCLEOTIDE SEQUENCE</scope>
</reference>
<name>A0A6J7ATH0_9ZZZZ</name>
<evidence type="ECO:0000259" key="5">
    <source>
        <dbReference type="Pfam" id="PF04539"/>
    </source>
</evidence>
<feature type="domain" description="RNA polymerase sigma-70 region 2" evidence="6">
    <location>
        <begin position="12"/>
        <end position="84"/>
    </location>
</feature>
<dbReference type="PANTHER" id="PTHR30385">
    <property type="entry name" value="SIGMA FACTOR F FLAGELLAR"/>
    <property type="match status" value="1"/>
</dbReference>
<dbReference type="CDD" id="cd06171">
    <property type="entry name" value="Sigma70_r4"/>
    <property type="match status" value="1"/>
</dbReference>
<dbReference type="InterPro" id="IPR000943">
    <property type="entry name" value="RNA_pol_sigma70"/>
</dbReference>
<dbReference type="Pfam" id="PF04539">
    <property type="entry name" value="Sigma70_r3"/>
    <property type="match status" value="1"/>
</dbReference>
<dbReference type="InterPro" id="IPR014284">
    <property type="entry name" value="RNA_pol_sigma-70_dom"/>
</dbReference>
<organism evidence="9">
    <name type="scientific">freshwater metagenome</name>
    <dbReference type="NCBI Taxonomy" id="449393"/>
    <lineage>
        <taxon>unclassified sequences</taxon>
        <taxon>metagenomes</taxon>
        <taxon>ecological metagenomes</taxon>
    </lineage>
</organism>
<feature type="domain" description="RNA polymerase sigma-70 region 4" evidence="7">
    <location>
        <begin position="187"/>
        <end position="232"/>
    </location>
</feature>
<keyword evidence="2" id="KW-0731">Sigma factor</keyword>
<dbReference type="Gene3D" id="1.20.140.160">
    <property type="match status" value="1"/>
</dbReference>
<dbReference type="InterPro" id="IPR013325">
    <property type="entry name" value="RNA_pol_sigma_r2"/>
</dbReference>
<keyword evidence="1" id="KW-0805">Transcription regulation</keyword>
<dbReference type="EMBL" id="CAEZYR010000013">
    <property type="protein sequence ID" value="CAB4732132.1"/>
    <property type="molecule type" value="Genomic_DNA"/>
</dbReference>
<dbReference type="GO" id="GO:0003899">
    <property type="term" value="F:DNA-directed RNA polymerase activity"/>
    <property type="evidence" value="ECO:0007669"/>
    <property type="project" value="InterPro"/>
</dbReference>
<gene>
    <name evidence="8" type="ORF">UFOPK2754_00549</name>
    <name evidence="9" type="ORF">UFOPK3139_02785</name>
    <name evidence="10" type="ORF">UFOPK3543_02022</name>
    <name evidence="11" type="ORF">UFOPK3967_02170</name>
</gene>
<evidence type="ECO:0000256" key="2">
    <source>
        <dbReference type="ARBA" id="ARBA00023082"/>
    </source>
</evidence>
<dbReference type="SUPFAM" id="SSF88659">
    <property type="entry name" value="Sigma3 and sigma4 domains of RNA polymerase sigma factors"/>
    <property type="match status" value="2"/>
</dbReference>
<dbReference type="NCBIfam" id="TIGR02479">
    <property type="entry name" value="FliA_WhiG"/>
    <property type="match status" value="1"/>
</dbReference>
<dbReference type="AlphaFoldDB" id="A0A6J7ATH0"/>
<dbReference type="InterPro" id="IPR007630">
    <property type="entry name" value="RNA_pol_sigma70_r4"/>
</dbReference>
<dbReference type="Pfam" id="PF04542">
    <property type="entry name" value="Sigma70_r2"/>
    <property type="match status" value="1"/>
</dbReference>
<dbReference type="InterPro" id="IPR007627">
    <property type="entry name" value="RNA_pol_sigma70_r2"/>
</dbReference>
<sequence>MGETTQQDLSAMIEEHLPLVKHIVFQVAVNFPRHVEREELARAGALGLVEAARRYDEARGVPFERFAAQRIRGAILDAVRAADWAPRSVRMLARKLENVEQKLATGLGRVPTPDEIAEALDMTRAELSRLQDRMFRSVVLALEHEVGDMAEEELTLVDVLTDHRSVEPLQELENRELHGYLRDAVSLLPERHRLVVIGYFLEGRTSQELARFLGVTESRVSQLRSEAMLMLKDGIEAQYLSPETAEPAATGRVARRKANYAEAIADATAWTDRMRHVQLIETRSTPVSVG</sequence>
<evidence type="ECO:0000313" key="8">
    <source>
        <dbReference type="EMBL" id="CAB4732132.1"/>
    </source>
</evidence>
<dbReference type="EMBL" id="CAFBOS010000155">
    <property type="protein sequence ID" value="CAB5009829.1"/>
    <property type="molecule type" value="Genomic_DNA"/>
</dbReference>
<accession>A0A6J7ATH0</accession>
<dbReference type="EMBL" id="CAFBMH010000085">
    <property type="protein sequence ID" value="CAB4919939.1"/>
    <property type="molecule type" value="Genomic_DNA"/>
</dbReference>
<evidence type="ECO:0000256" key="4">
    <source>
        <dbReference type="ARBA" id="ARBA00023163"/>
    </source>
</evidence>
<protein>
    <submittedName>
        <fullName evidence="9">Unannotated protein</fullName>
    </submittedName>
</protein>
<dbReference type="GO" id="GO:0003677">
    <property type="term" value="F:DNA binding"/>
    <property type="evidence" value="ECO:0007669"/>
    <property type="project" value="UniProtKB-KW"/>
</dbReference>
<dbReference type="InterPro" id="IPR012845">
    <property type="entry name" value="RNA_pol_sigma_FliA_WhiG"/>
</dbReference>
<evidence type="ECO:0000313" key="10">
    <source>
        <dbReference type="EMBL" id="CAB4919939.1"/>
    </source>
</evidence>
<evidence type="ECO:0000259" key="7">
    <source>
        <dbReference type="Pfam" id="PF04545"/>
    </source>
</evidence>
<evidence type="ECO:0000313" key="11">
    <source>
        <dbReference type="EMBL" id="CAB5009829.1"/>
    </source>
</evidence>
<evidence type="ECO:0000256" key="3">
    <source>
        <dbReference type="ARBA" id="ARBA00023125"/>
    </source>
</evidence>
<dbReference type="SUPFAM" id="SSF88946">
    <property type="entry name" value="Sigma2 domain of RNA polymerase sigma factors"/>
    <property type="match status" value="1"/>
</dbReference>
<dbReference type="InterPro" id="IPR013324">
    <property type="entry name" value="RNA_pol_sigma_r3/r4-like"/>
</dbReference>
<evidence type="ECO:0000256" key="1">
    <source>
        <dbReference type="ARBA" id="ARBA00023015"/>
    </source>
</evidence>
<keyword evidence="4" id="KW-0804">Transcription</keyword>
<proteinExistence type="predicted"/>
<keyword evidence="3" id="KW-0238">DNA-binding</keyword>
<dbReference type="InterPro" id="IPR007624">
    <property type="entry name" value="RNA_pol_sigma70_r3"/>
</dbReference>
<evidence type="ECO:0000259" key="6">
    <source>
        <dbReference type="Pfam" id="PF04542"/>
    </source>
</evidence>
<dbReference type="EMBL" id="CAFABA010000163">
    <property type="protein sequence ID" value="CAB4836301.1"/>
    <property type="molecule type" value="Genomic_DNA"/>
</dbReference>